<dbReference type="AlphaFoldDB" id="A0A7L5DY14"/>
<dbReference type="PANTHER" id="PTHR35446">
    <property type="entry name" value="SI:CH211-175M2.5"/>
    <property type="match status" value="1"/>
</dbReference>
<proteinExistence type="predicted"/>
<organism evidence="2 3">
    <name type="scientific">Spirosoma rhododendri</name>
    <dbReference type="NCBI Taxonomy" id="2728024"/>
    <lineage>
        <taxon>Bacteria</taxon>
        <taxon>Pseudomonadati</taxon>
        <taxon>Bacteroidota</taxon>
        <taxon>Cytophagia</taxon>
        <taxon>Cytophagales</taxon>
        <taxon>Cytophagaceae</taxon>
        <taxon>Spirosoma</taxon>
    </lineage>
</organism>
<accession>A0A7L5DY14</accession>
<dbReference type="InterPro" id="IPR004675">
    <property type="entry name" value="AhpD_core"/>
</dbReference>
<reference evidence="2 3" key="1">
    <citation type="submission" date="2020-04" db="EMBL/GenBank/DDBJ databases">
        <title>Genome sequencing of novel species.</title>
        <authorList>
            <person name="Heo J."/>
            <person name="Kim S.-J."/>
            <person name="Kim J.-S."/>
            <person name="Hong S.-B."/>
            <person name="Kwon S.-W."/>
        </authorList>
    </citation>
    <scope>NUCLEOTIDE SEQUENCE [LARGE SCALE GENOMIC DNA]</scope>
    <source>
        <strain evidence="2 3">CJU-R4</strain>
    </source>
</reference>
<evidence type="ECO:0000313" key="3">
    <source>
        <dbReference type="Proteomes" id="UP000501128"/>
    </source>
</evidence>
<feature type="domain" description="Carboxymuconolactone decarboxylase-like" evidence="1">
    <location>
        <begin position="48"/>
        <end position="104"/>
    </location>
</feature>
<dbReference type="Proteomes" id="UP000501128">
    <property type="component" value="Chromosome"/>
</dbReference>
<dbReference type="KEGG" id="srho:HH216_22420"/>
<dbReference type="NCBIfam" id="TIGR00778">
    <property type="entry name" value="ahpD_dom"/>
    <property type="match status" value="1"/>
</dbReference>
<protein>
    <submittedName>
        <fullName evidence="2">Carboxymuconolactone decarboxylase family protein</fullName>
    </submittedName>
</protein>
<dbReference type="SUPFAM" id="SSF69118">
    <property type="entry name" value="AhpD-like"/>
    <property type="match status" value="1"/>
</dbReference>
<evidence type="ECO:0000259" key="1">
    <source>
        <dbReference type="Pfam" id="PF02627"/>
    </source>
</evidence>
<dbReference type="InterPro" id="IPR003779">
    <property type="entry name" value="CMD-like"/>
</dbReference>
<dbReference type="RefSeq" id="WP_169552887.1">
    <property type="nucleotide sequence ID" value="NZ_CP051677.1"/>
</dbReference>
<dbReference type="Gene3D" id="1.20.1290.10">
    <property type="entry name" value="AhpD-like"/>
    <property type="match status" value="1"/>
</dbReference>
<dbReference type="EMBL" id="CP051677">
    <property type="protein sequence ID" value="QJD80867.1"/>
    <property type="molecule type" value="Genomic_DNA"/>
</dbReference>
<dbReference type="Pfam" id="PF02627">
    <property type="entry name" value="CMD"/>
    <property type="match status" value="1"/>
</dbReference>
<evidence type="ECO:0000313" key="2">
    <source>
        <dbReference type="EMBL" id="QJD80867.1"/>
    </source>
</evidence>
<name>A0A7L5DY14_9BACT</name>
<dbReference type="InterPro" id="IPR029032">
    <property type="entry name" value="AhpD-like"/>
</dbReference>
<dbReference type="PANTHER" id="PTHR35446:SF3">
    <property type="entry name" value="CMD DOMAIN-CONTAINING PROTEIN"/>
    <property type="match status" value="1"/>
</dbReference>
<dbReference type="GO" id="GO:0051920">
    <property type="term" value="F:peroxiredoxin activity"/>
    <property type="evidence" value="ECO:0007669"/>
    <property type="project" value="InterPro"/>
</dbReference>
<gene>
    <name evidence="2" type="ORF">HH216_22420</name>
</gene>
<sequence length="181" mass="19619">MLQFTVPTRDQVSPATQTAFDGLQKMAGFVPNLFAAFGHSENALPRYLAYQSAKTSLNNKEKEAVNLVVSEVNGCRYCQSAHTAIGKMNGFSEEETLNIRAGRSTDLKLNALVVLAKDITENKGRVAAEHLEAFYAAGYNQGNLVDVILQVSDKIAANYLHNLTDVAIDWPLAAELEASAA</sequence>
<keyword evidence="3" id="KW-1185">Reference proteome</keyword>